<dbReference type="EMBL" id="CP059378">
    <property type="protein sequence ID" value="QLY81649.1"/>
    <property type="molecule type" value="Genomic_DNA"/>
</dbReference>
<dbReference type="Gene3D" id="3.30.70.580">
    <property type="entry name" value="Pseudouridine synthase I, catalytic domain, N-terminal subdomain"/>
    <property type="match status" value="1"/>
</dbReference>
<reference evidence="6 7" key="1">
    <citation type="submission" date="2020-07" db="EMBL/GenBank/DDBJ databases">
        <title>Electron transfer.</title>
        <authorList>
            <person name="Huang L."/>
            <person name="Liu X."/>
            <person name="Zhou S."/>
        </authorList>
    </citation>
    <scope>NUCLEOTIDE SEQUENCE [LARGE SCALE GENOMIC DNA]</scope>
    <source>
        <strain evidence="6 7">Lx1</strain>
    </source>
</reference>
<name>A0A7D6VTF4_9CLOT</name>
<dbReference type="NCBIfam" id="TIGR00093">
    <property type="entry name" value="pseudouridine synthase"/>
    <property type="match status" value="1"/>
</dbReference>
<dbReference type="PANTHER" id="PTHR47683">
    <property type="entry name" value="PSEUDOURIDINE SYNTHASE FAMILY PROTEIN-RELATED"/>
    <property type="match status" value="1"/>
</dbReference>
<proteinExistence type="inferred from homology"/>
<dbReference type="Proteomes" id="UP000512286">
    <property type="component" value="Chromosome"/>
</dbReference>
<dbReference type="GO" id="GO:0000455">
    <property type="term" value="P:enzyme-directed rRNA pseudouridine synthesis"/>
    <property type="evidence" value="ECO:0007669"/>
    <property type="project" value="UniProtKB-ARBA"/>
</dbReference>
<feature type="domain" description="RNA-binding S4" evidence="5">
    <location>
        <begin position="1"/>
        <end position="59"/>
    </location>
</feature>
<dbReference type="PANTHER" id="PTHR47683:SF2">
    <property type="entry name" value="RNA-BINDING S4 DOMAIN-CONTAINING PROTEIN"/>
    <property type="match status" value="1"/>
</dbReference>
<dbReference type="SUPFAM" id="SSF55120">
    <property type="entry name" value="Pseudouridine synthase"/>
    <property type="match status" value="1"/>
</dbReference>
<sequence>MRINKFFSNMGYCSRKETNRLIEENRVTVNGKLCIPGQWVEETDVILVDNKPLVSKNKVYILLNKPVGITCTAAKEIESNIVSYMGYPEYIFPVGRLDKESQGLILMTNDGELANQILNSDNEHEKEYIVTLDKSFDDRFIEGMSSGVEILKIKTRPCKVTRVSDDTFRIILTQGLNRQIRRMSKTFGYNVKILERVRIMNLKIDGIEIGKWRYLTKIEENELKKELSL</sequence>
<dbReference type="InterPro" id="IPR036986">
    <property type="entry name" value="S4_RNA-bd_sf"/>
</dbReference>
<dbReference type="InterPro" id="IPR006145">
    <property type="entry name" value="PsdUridine_synth_RsuA/RluA"/>
</dbReference>
<dbReference type="Gene3D" id="3.10.290.10">
    <property type="entry name" value="RNA-binding S4 domain"/>
    <property type="match status" value="1"/>
</dbReference>
<dbReference type="AlphaFoldDB" id="A0A7D6VTF4"/>
<accession>A0A7D6VTF4</accession>
<evidence type="ECO:0000256" key="2">
    <source>
        <dbReference type="ARBA" id="ARBA00023235"/>
    </source>
</evidence>
<evidence type="ECO:0000256" key="1">
    <source>
        <dbReference type="ARBA" id="ARBA00008348"/>
    </source>
</evidence>
<evidence type="ECO:0000313" key="7">
    <source>
        <dbReference type="Proteomes" id="UP000512286"/>
    </source>
</evidence>
<dbReference type="InterPro" id="IPR000748">
    <property type="entry name" value="PsdUridine_synth_RsuA/RluB/E/F"/>
</dbReference>
<dbReference type="InterPro" id="IPR020103">
    <property type="entry name" value="PsdUridine_synth_cat_dom_sf"/>
</dbReference>
<gene>
    <name evidence="6" type="ORF">HZF06_08725</name>
</gene>
<evidence type="ECO:0000259" key="5">
    <source>
        <dbReference type="SMART" id="SM00363"/>
    </source>
</evidence>
<organism evidence="6 7">
    <name type="scientific">Clostridium intestinale</name>
    <dbReference type="NCBI Taxonomy" id="36845"/>
    <lineage>
        <taxon>Bacteria</taxon>
        <taxon>Bacillati</taxon>
        <taxon>Bacillota</taxon>
        <taxon>Clostridia</taxon>
        <taxon>Eubacteriales</taxon>
        <taxon>Clostridiaceae</taxon>
        <taxon>Clostridium</taxon>
    </lineage>
</organism>
<dbReference type="CDD" id="cd02554">
    <property type="entry name" value="PseudoU_synth_RluF"/>
    <property type="match status" value="1"/>
</dbReference>
<dbReference type="InterPro" id="IPR020094">
    <property type="entry name" value="TruA/RsuA/RluB/E/F_N"/>
</dbReference>
<dbReference type="FunFam" id="3.30.70.1560:FF:000002">
    <property type="entry name" value="Pseudouridine synthase"/>
    <property type="match status" value="1"/>
</dbReference>
<dbReference type="PROSITE" id="PS50889">
    <property type="entry name" value="S4"/>
    <property type="match status" value="1"/>
</dbReference>
<evidence type="ECO:0000256" key="4">
    <source>
        <dbReference type="RuleBase" id="RU003887"/>
    </source>
</evidence>
<evidence type="ECO:0000313" key="6">
    <source>
        <dbReference type="EMBL" id="QLY81649.1"/>
    </source>
</evidence>
<comment type="similarity">
    <text evidence="1 4">Belongs to the pseudouridine synthase RsuA family.</text>
</comment>
<dbReference type="KEGG" id="cint:HZF06_08725"/>
<dbReference type="Gene3D" id="3.30.70.1560">
    <property type="entry name" value="Alpha-L RNA-binding motif"/>
    <property type="match status" value="1"/>
</dbReference>
<dbReference type="Pfam" id="PF00849">
    <property type="entry name" value="PseudoU_synth_2"/>
    <property type="match status" value="1"/>
</dbReference>
<evidence type="ECO:0000256" key="3">
    <source>
        <dbReference type="PROSITE-ProRule" id="PRU00182"/>
    </source>
</evidence>
<dbReference type="GO" id="GO:0003723">
    <property type="term" value="F:RNA binding"/>
    <property type="evidence" value="ECO:0007669"/>
    <property type="project" value="UniProtKB-KW"/>
</dbReference>
<dbReference type="Pfam" id="PF01479">
    <property type="entry name" value="S4"/>
    <property type="match status" value="1"/>
</dbReference>
<keyword evidence="2 4" id="KW-0413">Isomerase</keyword>
<dbReference type="SUPFAM" id="SSF55174">
    <property type="entry name" value="Alpha-L RNA-binding motif"/>
    <property type="match status" value="1"/>
</dbReference>
<keyword evidence="3" id="KW-0694">RNA-binding</keyword>
<dbReference type="SMART" id="SM00363">
    <property type="entry name" value="S4"/>
    <property type="match status" value="1"/>
</dbReference>
<protein>
    <recommendedName>
        <fullName evidence="4">Pseudouridine synthase</fullName>
        <ecNumber evidence="4">5.4.99.-</ecNumber>
    </recommendedName>
</protein>
<dbReference type="CDD" id="cd00165">
    <property type="entry name" value="S4"/>
    <property type="match status" value="1"/>
</dbReference>
<dbReference type="PROSITE" id="PS01149">
    <property type="entry name" value="PSI_RSU"/>
    <property type="match status" value="1"/>
</dbReference>
<dbReference type="EC" id="5.4.99.-" evidence="4"/>
<dbReference type="InterPro" id="IPR002942">
    <property type="entry name" value="S4_RNA-bd"/>
</dbReference>
<dbReference type="RefSeq" id="WP_181603208.1">
    <property type="nucleotide sequence ID" value="NZ_CP059378.1"/>
</dbReference>
<dbReference type="GO" id="GO:0120159">
    <property type="term" value="F:rRNA pseudouridine synthase activity"/>
    <property type="evidence" value="ECO:0007669"/>
    <property type="project" value="UniProtKB-ARBA"/>
</dbReference>
<dbReference type="InterPro" id="IPR042092">
    <property type="entry name" value="PsdUridine_s_RsuA/RluB/E/F_cat"/>
</dbReference>
<dbReference type="InterPro" id="IPR018496">
    <property type="entry name" value="PsdUridine_synth_RsuA/RluB_CS"/>
</dbReference>
<dbReference type="InterPro" id="IPR050343">
    <property type="entry name" value="RsuA_PseudoU_synthase"/>
</dbReference>